<feature type="region of interest" description="Disordered" evidence="1">
    <location>
        <begin position="180"/>
        <end position="239"/>
    </location>
</feature>
<sequence>ESIKKPKTPKETKLCDSLMNKTQAMLTQDVMVCPMNTTDEVINFRRLFILLVCKFFFFPSPRATVSQFHTHAALNVSAPNKIYWARHIYDKLISAATRFQDKGNKTVDGCLYALLIRYLTTNLYGDLEEYSGQQPWVRSWPLSTLENTIVEDTTSPSELLSHIYCPDAGTSYSRSKVRAKNKSAAVAPKSKPEGIGAHKKSNCKEKVSNNTSERGHLSPDNTPEVTLETKNVVPEPVKM</sequence>
<evidence type="ECO:0000313" key="2">
    <source>
        <dbReference type="EMBL" id="MED6140485.1"/>
    </source>
</evidence>
<comment type="caution">
    <text evidence="2">The sequence shown here is derived from an EMBL/GenBank/DDBJ whole genome shotgun (WGS) entry which is preliminary data.</text>
</comment>
<evidence type="ECO:0000256" key="1">
    <source>
        <dbReference type="SAM" id="MobiDB-lite"/>
    </source>
</evidence>
<accession>A0ABU6SW13</accession>
<dbReference type="EMBL" id="JASCZI010062434">
    <property type="protein sequence ID" value="MED6140485.1"/>
    <property type="molecule type" value="Genomic_DNA"/>
</dbReference>
<name>A0ABU6SW13_9FABA</name>
<dbReference type="Proteomes" id="UP001341840">
    <property type="component" value="Unassembled WGS sequence"/>
</dbReference>
<keyword evidence="3" id="KW-1185">Reference proteome</keyword>
<reference evidence="2 3" key="1">
    <citation type="journal article" date="2023" name="Plants (Basel)">
        <title>Bridging the Gap: Combining Genomics and Transcriptomics Approaches to Understand Stylosanthes scabra, an Orphan Legume from the Brazilian Caatinga.</title>
        <authorList>
            <person name="Ferreira-Neto J.R.C."/>
            <person name="da Silva M.D."/>
            <person name="Binneck E."/>
            <person name="de Melo N.F."/>
            <person name="da Silva R.H."/>
            <person name="de Melo A.L.T.M."/>
            <person name="Pandolfi V."/>
            <person name="Bustamante F.O."/>
            <person name="Brasileiro-Vidal A.C."/>
            <person name="Benko-Iseppon A.M."/>
        </authorList>
    </citation>
    <scope>NUCLEOTIDE SEQUENCE [LARGE SCALE GENOMIC DNA]</scope>
    <source>
        <tissue evidence="2">Leaves</tissue>
    </source>
</reference>
<dbReference type="PANTHER" id="PTHR34835">
    <property type="entry name" value="OS07G0283600 PROTEIN-RELATED"/>
    <property type="match status" value="1"/>
</dbReference>
<protein>
    <submittedName>
        <fullName evidence="2">Uncharacterized protein</fullName>
    </submittedName>
</protein>
<gene>
    <name evidence="2" type="ORF">PIB30_093701</name>
</gene>
<organism evidence="2 3">
    <name type="scientific">Stylosanthes scabra</name>
    <dbReference type="NCBI Taxonomy" id="79078"/>
    <lineage>
        <taxon>Eukaryota</taxon>
        <taxon>Viridiplantae</taxon>
        <taxon>Streptophyta</taxon>
        <taxon>Embryophyta</taxon>
        <taxon>Tracheophyta</taxon>
        <taxon>Spermatophyta</taxon>
        <taxon>Magnoliopsida</taxon>
        <taxon>eudicotyledons</taxon>
        <taxon>Gunneridae</taxon>
        <taxon>Pentapetalae</taxon>
        <taxon>rosids</taxon>
        <taxon>fabids</taxon>
        <taxon>Fabales</taxon>
        <taxon>Fabaceae</taxon>
        <taxon>Papilionoideae</taxon>
        <taxon>50 kb inversion clade</taxon>
        <taxon>dalbergioids sensu lato</taxon>
        <taxon>Dalbergieae</taxon>
        <taxon>Pterocarpus clade</taxon>
        <taxon>Stylosanthes</taxon>
    </lineage>
</organism>
<evidence type="ECO:0000313" key="3">
    <source>
        <dbReference type="Proteomes" id="UP001341840"/>
    </source>
</evidence>
<feature type="compositionally biased region" description="Basic and acidic residues" evidence="1">
    <location>
        <begin position="202"/>
        <end position="217"/>
    </location>
</feature>
<proteinExistence type="predicted"/>
<feature type="non-terminal residue" evidence="2">
    <location>
        <position position="1"/>
    </location>
</feature>